<sequence length="113" mass="12800">MHGKLQELRLAEQVFDQMDVRMRGNNIEPNASTFVSVLSSCSIAGLDEQGWKYFHLMKTEYGNDPQIEHYGSMLDLLGRKGDLDKAKKFIHEMPLASTARIWGSLLAAGRHHI</sequence>
<dbReference type="InterPro" id="IPR046960">
    <property type="entry name" value="PPR_At4g14850-like_plant"/>
</dbReference>
<evidence type="ECO:0000313" key="3">
    <source>
        <dbReference type="EMBL" id="WOG84187.1"/>
    </source>
</evidence>
<dbReference type="AlphaFoldDB" id="A0A166HY25"/>
<name>A0A166HY25_DAUCS</name>
<dbReference type="Pfam" id="PF01535">
    <property type="entry name" value="PPR"/>
    <property type="match status" value="2"/>
</dbReference>
<dbReference type="Gene3D" id="1.25.40.10">
    <property type="entry name" value="Tetratricopeptide repeat domain"/>
    <property type="match status" value="1"/>
</dbReference>
<proteinExistence type="predicted"/>
<protein>
    <recommendedName>
        <fullName evidence="5">Pentacotripeptide-repeat region of PRORP domain-containing protein</fullName>
    </recommendedName>
</protein>
<dbReference type="NCBIfam" id="TIGR00756">
    <property type="entry name" value="PPR"/>
    <property type="match status" value="1"/>
</dbReference>
<keyword evidence="1" id="KW-0677">Repeat</keyword>
<organism evidence="2">
    <name type="scientific">Daucus carota subsp. sativus</name>
    <name type="common">Carrot</name>
    <dbReference type="NCBI Taxonomy" id="79200"/>
    <lineage>
        <taxon>Eukaryota</taxon>
        <taxon>Viridiplantae</taxon>
        <taxon>Streptophyta</taxon>
        <taxon>Embryophyta</taxon>
        <taxon>Tracheophyta</taxon>
        <taxon>Spermatophyta</taxon>
        <taxon>Magnoliopsida</taxon>
        <taxon>eudicotyledons</taxon>
        <taxon>Gunneridae</taxon>
        <taxon>Pentapetalae</taxon>
        <taxon>asterids</taxon>
        <taxon>campanulids</taxon>
        <taxon>Apiales</taxon>
        <taxon>Apiaceae</taxon>
        <taxon>Apioideae</taxon>
        <taxon>Scandiceae</taxon>
        <taxon>Daucinae</taxon>
        <taxon>Daucus</taxon>
        <taxon>Daucus sect. Daucus</taxon>
    </lineage>
</organism>
<dbReference type="GO" id="GO:0003723">
    <property type="term" value="F:RNA binding"/>
    <property type="evidence" value="ECO:0007669"/>
    <property type="project" value="InterPro"/>
</dbReference>
<dbReference type="InterPro" id="IPR002885">
    <property type="entry name" value="PPR_rpt"/>
</dbReference>
<dbReference type="GO" id="GO:0009451">
    <property type="term" value="P:RNA modification"/>
    <property type="evidence" value="ECO:0007669"/>
    <property type="project" value="InterPro"/>
</dbReference>
<accession>A0A166HY25</accession>
<dbReference type="Gramene" id="KZN10529">
    <property type="protein sequence ID" value="KZN10529"/>
    <property type="gene ID" value="DCAR_003185"/>
</dbReference>
<dbReference type="PANTHER" id="PTHR47926:SF452">
    <property type="entry name" value="PENTATRICOPEPTIDE REPEAT-CONTAINING PROTEIN"/>
    <property type="match status" value="1"/>
</dbReference>
<dbReference type="OMA" id="VECMETW"/>
<dbReference type="Proteomes" id="UP000077755">
    <property type="component" value="Chromosome 1"/>
</dbReference>
<reference evidence="3" key="2">
    <citation type="submission" date="2022-03" db="EMBL/GenBank/DDBJ databases">
        <title>Draft title - Genomic analysis of global carrot germplasm unveils the trajectory of domestication and the origin of high carotenoid orange carrot.</title>
        <authorList>
            <person name="Iorizzo M."/>
            <person name="Ellison S."/>
            <person name="Senalik D."/>
            <person name="Macko-Podgorni A."/>
            <person name="Grzebelus D."/>
            <person name="Bostan H."/>
            <person name="Rolling W."/>
            <person name="Curaba J."/>
            <person name="Simon P."/>
        </authorList>
    </citation>
    <scope>NUCLEOTIDE SEQUENCE</scope>
    <source>
        <tissue evidence="3">Leaf</tissue>
    </source>
</reference>
<evidence type="ECO:0000313" key="2">
    <source>
        <dbReference type="EMBL" id="KZN10529.1"/>
    </source>
</evidence>
<dbReference type="EMBL" id="LNRQ01000001">
    <property type="protein sequence ID" value="KZN10529.1"/>
    <property type="molecule type" value="Genomic_DNA"/>
</dbReference>
<keyword evidence="4" id="KW-1185">Reference proteome</keyword>
<dbReference type="EMBL" id="CP093343">
    <property type="protein sequence ID" value="WOG84187.1"/>
    <property type="molecule type" value="Genomic_DNA"/>
</dbReference>
<evidence type="ECO:0000256" key="1">
    <source>
        <dbReference type="ARBA" id="ARBA00022737"/>
    </source>
</evidence>
<gene>
    <name evidence="2" type="ORF">DCAR_003185</name>
    <name evidence="3" type="ORF">DCAR_0103368</name>
</gene>
<evidence type="ECO:0008006" key="5">
    <source>
        <dbReference type="Google" id="ProtNLM"/>
    </source>
</evidence>
<dbReference type="InterPro" id="IPR011990">
    <property type="entry name" value="TPR-like_helical_dom_sf"/>
</dbReference>
<dbReference type="PANTHER" id="PTHR47926">
    <property type="entry name" value="PENTATRICOPEPTIDE REPEAT-CONTAINING PROTEIN"/>
    <property type="match status" value="1"/>
</dbReference>
<evidence type="ECO:0000313" key="4">
    <source>
        <dbReference type="Proteomes" id="UP000077755"/>
    </source>
</evidence>
<reference evidence="2" key="1">
    <citation type="journal article" date="2016" name="Nat. Genet.">
        <title>A high-quality carrot genome assembly provides new insights into carotenoid accumulation and asterid genome evolution.</title>
        <authorList>
            <person name="Iorizzo M."/>
            <person name="Ellison S."/>
            <person name="Senalik D."/>
            <person name="Zeng P."/>
            <person name="Satapoomin P."/>
            <person name="Huang J."/>
            <person name="Bowman M."/>
            <person name="Iovene M."/>
            <person name="Sanseverino W."/>
            <person name="Cavagnaro P."/>
            <person name="Yildiz M."/>
            <person name="Macko-Podgorni A."/>
            <person name="Moranska E."/>
            <person name="Grzebelus E."/>
            <person name="Grzebelus D."/>
            <person name="Ashrafi H."/>
            <person name="Zheng Z."/>
            <person name="Cheng S."/>
            <person name="Spooner D."/>
            <person name="Van Deynze A."/>
            <person name="Simon P."/>
        </authorList>
    </citation>
    <scope>NUCLEOTIDE SEQUENCE [LARGE SCALE GENOMIC DNA]</scope>
    <source>
        <tissue evidence="2">Leaf</tissue>
    </source>
</reference>